<reference evidence="7 8" key="1">
    <citation type="submission" date="2019-11" db="EMBL/GenBank/DDBJ databases">
        <authorList>
            <person name="Cho J.-C."/>
        </authorList>
    </citation>
    <scope>NUCLEOTIDE SEQUENCE [LARGE SCALE GENOMIC DNA]</scope>
    <source>
        <strain evidence="6 7">JH1073</strain>
        <strain evidence="5 8">JH702</strain>
    </source>
</reference>
<evidence type="ECO:0000313" key="5">
    <source>
        <dbReference type="EMBL" id="MDG0867648.1"/>
    </source>
</evidence>
<dbReference type="EMBL" id="CP046147">
    <property type="protein sequence ID" value="WFG39984.1"/>
    <property type="molecule type" value="Genomic_DNA"/>
</dbReference>
<name>A0AAJ5ZF07_9CHLR</name>
<proteinExistence type="inferred from homology"/>
<keyword evidence="2 3" id="KW-0456">Lyase</keyword>
<dbReference type="GO" id="GO:0008840">
    <property type="term" value="F:4-hydroxy-tetrahydrodipicolinate synthase activity"/>
    <property type="evidence" value="ECO:0007669"/>
    <property type="project" value="TreeGrafter"/>
</dbReference>
<dbReference type="Gene3D" id="3.20.20.70">
    <property type="entry name" value="Aldolase class I"/>
    <property type="match status" value="1"/>
</dbReference>
<dbReference type="RefSeq" id="WP_342826209.1">
    <property type="nucleotide sequence ID" value="NZ_CP046146.1"/>
</dbReference>
<dbReference type="GO" id="GO:0005829">
    <property type="term" value="C:cytosol"/>
    <property type="evidence" value="ECO:0007669"/>
    <property type="project" value="TreeGrafter"/>
</dbReference>
<evidence type="ECO:0000256" key="4">
    <source>
        <dbReference type="PIRSR" id="PIRSR001365-2"/>
    </source>
</evidence>
<keyword evidence="7" id="KW-1185">Reference proteome</keyword>
<evidence type="ECO:0000256" key="2">
    <source>
        <dbReference type="ARBA" id="ARBA00023239"/>
    </source>
</evidence>
<reference evidence="6" key="2">
    <citation type="journal article" date="2023" name="Nat. Commun.">
        <title>Cultivation of marine bacteria of the SAR202 clade.</title>
        <authorList>
            <person name="Lim Y."/>
            <person name="Seo J.H."/>
            <person name="Giovannoni S.J."/>
            <person name="Kang I."/>
            <person name="Cho J.C."/>
        </authorList>
    </citation>
    <scope>NUCLEOTIDE SEQUENCE</scope>
    <source>
        <strain evidence="6">JH1073</strain>
    </source>
</reference>
<evidence type="ECO:0000313" key="7">
    <source>
        <dbReference type="Proteomes" id="UP001219901"/>
    </source>
</evidence>
<protein>
    <recommendedName>
        <fullName evidence="9">Dihydrodipicolinate synthase family protein</fullName>
    </recommendedName>
</protein>
<evidence type="ECO:0000313" key="8">
    <source>
        <dbReference type="Proteomes" id="UP001321249"/>
    </source>
</evidence>
<comment type="similarity">
    <text evidence="1 3">Belongs to the DapA family.</text>
</comment>
<dbReference type="PANTHER" id="PTHR12128:SF66">
    <property type="entry name" value="4-HYDROXY-2-OXOGLUTARATE ALDOLASE, MITOCHONDRIAL"/>
    <property type="match status" value="1"/>
</dbReference>
<dbReference type="CDD" id="cd00408">
    <property type="entry name" value="DHDPS-like"/>
    <property type="match status" value="1"/>
</dbReference>
<evidence type="ECO:0000256" key="1">
    <source>
        <dbReference type="ARBA" id="ARBA00007592"/>
    </source>
</evidence>
<accession>A0AAJ5ZF07</accession>
<gene>
    <name evidence="5" type="ORF">GKO46_11275</name>
    <name evidence="6" type="ORF">GKO48_10260</name>
</gene>
<organism evidence="6 7">
    <name type="scientific">Candidatus Lucifugimonas marina</name>
    <dbReference type="NCBI Taxonomy" id="3038979"/>
    <lineage>
        <taxon>Bacteria</taxon>
        <taxon>Bacillati</taxon>
        <taxon>Chloroflexota</taxon>
        <taxon>Dehalococcoidia</taxon>
        <taxon>SAR202 cluster</taxon>
        <taxon>Candidatus Lucifugimonadales</taxon>
        <taxon>Candidatus Lucifugimonadaceae</taxon>
        <taxon>Candidatus Lucifugimonas</taxon>
    </lineage>
</organism>
<reference evidence="7" key="3">
    <citation type="submission" date="2023-06" db="EMBL/GenBank/DDBJ databases">
        <title>Pangenomics reveal diversification of enzyme families and niche specialization in globally abundant SAR202 bacteria.</title>
        <authorList>
            <person name="Saw J.H.W."/>
        </authorList>
    </citation>
    <scope>NUCLEOTIDE SEQUENCE [LARGE SCALE GENOMIC DNA]</scope>
    <source>
        <strain evidence="7">JH1073</strain>
    </source>
</reference>
<evidence type="ECO:0000256" key="3">
    <source>
        <dbReference type="PIRNR" id="PIRNR001365"/>
    </source>
</evidence>
<dbReference type="EMBL" id="WMBE01000003">
    <property type="protein sequence ID" value="MDG0867648.1"/>
    <property type="molecule type" value="Genomic_DNA"/>
</dbReference>
<feature type="binding site" evidence="4">
    <location>
        <position position="206"/>
    </location>
    <ligand>
        <name>pyruvate</name>
        <dbReference type="ChEBI" id="CHEBI:15361"/>
    </ligand>
</feature>
<sequence>MPDRSFSGVFPILQMPFNEAGEIIFEDLRAEVEYAIRGGVHGVGIAYGSEVNKLDDHERDEVLSAVVDQANGRIKVVMNTGAPSTVQTIHYTRTAKVLGADAVMIAPPAIAGIPGSLVRQHFIDVAESTDLPIYMQDMAGAAMAPALLADLAQANENLCYAKIETLPTPNRFSETAELAGDSISMFGGANGVFFLEELRRGAVGTMQGIALCDIVRKTWDLYHAGDEIAAERLWNDYQPLVKLYTLAEGQLYWVAKEILKRRGVFSEAYPRLPAVKPDAGIYRELDALIERLGVAAI</sequence>
<dbReference type="PIRSF" id="PIRSF001365">
    <property type="entry name" value="DHDPS"/>
    <property type="match status" value="1"/>
</dbReference>
<evidence type="ECO:0000313" key="6">
    <source>
        <dbReference type="EMBL" id="WFG39984.1"/>
    </source>
</evidence>
<dbReference type="Pfam" id="PF00701">
    <property type="entry name" value="DHDPS"/>
    <property type="match status" value="1"/>
</dbReference>
<dbReference type="SUPFAM" id="SSF51569">
    <property type="entry name" value="Aldolase"/>
    <property type="match status" value="1"/>
</dbReference>
<dbReference type="SMART" id="SM01130">
    <property type="entry name" value="DHDPS"/>
    <property type="match status" value="1"/>
</dbReference>
<dbReference type="AlphaFoldDB" id="A0AAJ5ZF07"/>
<dbReference type="PANTHER" id="PTHR12128">
    <property type="entry name" value="DIHYDRODIPICOLINATE SYNTHASE"/>
    <property type="match status" value="1"/>
</dbReference>
<dbReference type="InterPro" id="IPR013785">
    <property type="entry name" value="Aldolase_TIM"/>
</dbReference>
<dbReference type="Proteomes" id="UP001321249">
    <property type="component" value="Unassembled WGS sequence"/>
</dbReference>
<dbReference type="InterPro" id="IPR002220">
    <property type="entry name" value="DapA-like"/>
</dbReference>
<evidence type="ECO:0008006" key="9">
    <source>
        <dbReference type="Google" id="ProtNLM"/>
    </source>
</evidence>
<dbReference type="Proteomes" id="UP001219901">
    <property type="component" value="Chromosome"/>
</dbReference>